<evidence type="ECO:0000313" key="3">
    <source>
        <dbReference type="Proteomes" id="UP000748756"/>
    </source>
</evidence>
<organism evidence="2 3">
    <name type="scientific">Linnemannia schmuckeri</name>
    <dbReference type="NCBI Taxonomy" id="64567"/>
    <lineage>
        <taxon>Eukaryota</taxon>
        <taxon>Fungi</taxon>
        <taxon>Fungi incertae sedis</taxon>
        <taxon>Mucoromycota</taxon>
        <taxon>Mortierellomycotina</taxon>
        <taxon>Mortierellomycetes</taxon>
        <taxon>Mortierellales</taxon>
        <taxon>Mortierellaceae</taxon>
        <taxon>Linnemannia</taxon>
    </lineage>
</organism>
<dbReference type="Proteomes" id="UP000748756">
    <property type="component" value="Unassembled WGS sequence"/>
</dbReference>
<feature type="compositionally biased region" description="Polar residues" evidence="1">
    <location>
        <begin position="34"/>
        <end position="53"/>
    </location>
</feature>
<comment type="caution">
    <text evidence="2">The sequence shown here is derived from an EMBL/GenBank/DDBJ whole genome shotgun (WGS) entry which is preliminary data.</text>
</comment>
<name>A0A9P5R582_9FUNG</name>
<dbReference type="EMBL" id="JAAAUQ010002777">
    <property type="protein sequence ID" value="KAF9120914.1"/>
    <property type="molecule type" value="Genomic_DNA"/>
</dbReference>
<accession>A0A9P5R582</accession>
<reference evidence="2" key="1">
    <citation type="journal article" date="2020" name="Fungal Divers.">
        <title>Resolving the Mortierellaceae phylogeny through synthesis of multi-gene phylogenetics and phylogenomics.</title>
        <authorList>
            <person name="Vandepol N."/>
            <person name="Liber J."/>
            <person name="Desiro A."/>
            <person name="Na H."/>
            <person name="Kennedy M."/>
            <person name="Barry K."/>
            <person name="Grigoriev I.V."/>
            <person name="Miller A.N."/>
            <person name="O'Donnell K."/>
            <person name="Stajich J.E."/>
            <person name="Bonito G."/>
        </authorList>
    </citation>
    <scope>NUCLEOTIDE SEQUENCE</scope>
    <source>
        <strain evidence="2">NRRL 6426</strain>
    </source>
</reference>
<feature type="non-terminal residue" evidence="2">
    <location>
        <position position="1"/>
    </location>
</feature>
<evidence type="ECO:0000313" key="2">
    <source>
        <dbReference type="EMBL" id="KAF9120914.1"/>
    </source>
</evidence>
<feature type="region of interest" description="Disordered" evidence="1">
    <location>
        <begin position="29"/>
        <end position="53"/>
    </location>
</feature>
<evidence type="ECO:0000256" key="1">
    <source>
        <dbReference type="SAM" id="MobiDB-lite"/>
    </source>
</evidence>
<dbReference type="AlphaFoldDB" id="A0A9P5R582"/>
<gene>
    <name evidence="2" type="ORF">BG015_005943</name>
</gene>
<protein>
    <submittedName>
        <fullName evidence="2">Uncharacterized protein</fullName>
    </submittedName>
</protein>
<keyword evidence="3" id="KW-1185">Reference proteome</keyword>
<sequence length="53" mass="5499">PSSPLTALLDSMGYAEAFLVKNTPSQIAPCPQPIQRTRNTATTLPVATSSTPG</sequence>
<proteinExistence type="predicted"/>